<dbReference type="CDD" id="cd00124">
    <property type="entry name" value="MYSc"/>
    <property type="match status" value="1"/>
</dbReference>
<dbReference type="SUPFAM" id="SSF52540">
    <property type="entry name" value="P-loop containing nucleoside triphosphate hydrolases"/>
    <property type="match status" value="1"/>
</dbReference>
<dbReference type="GO" id="GO:0000146">
    <property type="term" value="F:microfilament motor activity"/>
    <property type="evidence" value="ECO:0007669"/>
    <property type="project" value="TreeGrafter"/>
</dbReference>
<dbReference type="GO" id="GO:0016459">
    <property type="term" value="C:myosin complex"/>
    <property type="evidence" value="ECO:0007669"/>
    <property type="project" value="UniProtKB-KW"/>
</dbReference>
<keyword evidence="7" id="KW-0175">Coiled coil</keyword>
<evidence type="ECO:0000256" key="1">
    <source>
        <dbReference type="ARBA" id="ARBA00022741"/>
    </source>
</evidence>
<evidence type="ECO:0000256" key="2">
    <source>
        <dbReference type="ARBA" id="ARBA00022840"/>
    </source>
</evidence>
<dbReference type="EMBL" id="CYKH01002191">
    <property type="protein sequence ID" value="CUG93737.1"/>
    <property type="molecule type" value="Genomic_DNA"/>
</dbReference>
<keyword evidence="4 6" id="KW-0505">Motor protein</keyword>
<dbReference type="Proteomes" id="UP000051952">
    <property type="component" value="Unassembled WGS sequence"/>
</dbReference>
<keyword evidence="2 6" id="KW-0067">ATP-binding</keyword>
<dbReference type="GO" id="GO:0007015">
    <property type="term" value="P:actin filament organization"/>
    <property type="evidence" value="ECO:0007669"/>
    <property type="project" value="TreeGrafter"/>
</dbReference>
<keyword evidence="5 6" id="KW-0009">Actin-binding</keyword>
<proteinExistence type="inferred from homology"/>
<dbReference type="PANTHER" id="PTHR13140:SF706">
    <property type="entry name" value="DILUTE CLASS UNCONVENTIONAL MYOSIN, ISOFORM C"/>
    <property type="match status" value="1"/>
</dbReference>
<organism evidence="10 11">
    <name type="scientific">Bodo saltans</name>
    <name type="common">Flagellated protozoan</name>
    <dbReference type="NCBI Taxonomy" id="75058"/>
    <lineage>
        <taxon>Eukaryota</taxon>
        <taxon>Discoba</taxon>
        <taxon>Euglenozoa</taxon>
        <taxon>Kinetoplastea</taxon>
        <taxon>Metakinetoplastina</taxon>
        <taxon>Eubodonida</taxon>
        <taxon>Bodonidae</taxon>
        <taxon>Bodo</taxon>
    </lineage>
</organism>
<evidence type="ECO:0000256" key="8">
    <source>
        <dbReference type="SAM" id="MobiDB-lite"/>
    </source>
</evidence>
<feature type="region of interest" description="Actin-binding" evidence="6">
    <location>
        <begin position="608"/>
        <end position="630"/>
    </location>
</feature>
<dbReference type="OrthoDB" id="240573at2759"/>
<accession>A0A0S4JUM6</accession>
<dbReference type="GO" id="GO:0005524">
    <property type="term" value="F:ATP binding"/>
    <property type="evidence" value="ECO:0007669"/>
    <property type="project" value="UniProtKB-UniRule"/>
</dbReference>
<evidence type="ECO:0000313" key="10">
    <source>
        <dbReference type="EMBL" id="CUG93737.1"/>
    </source>
</evidence>
<feature type="binding site" evidence="6">
    <location>
        <begin position="158"/>
        <end position="165"/>
    </location>
    <ligand>
        <name>ATP</name>
        <dbReference type="ChEBI" id="CHEBI:30616"/>
    </ligand>
</feature>
<dbReference type="PRINTS" id="PR00193">
    <property type="entry name" value="MYOSINHEAVY"/>
</dbReference>
<dbReference type="Gene3D" id="1.20.120.720">
    <property type="entry name" value="Myosin VI head, motor domain, U50 subdomain"/>
    <property type="match status" value="1"/>
</dbReference>
<dbReference type="VEuPathDB" id="TriTrypDB:BSAL_44555"/>
<dbReference type="OMA" id="MANDNSI"/>
<dbReference type="Gene3D" id="1.10.10.820">
    <property type="match status" value="1"/>
</dbReference>
<comment type="similarity">
    <text evidence="6">Belongs to the TRAFAC class myosin-kinesin ATPase superfamily. Myosin family.</text>
</comment>
<evidence type="ECO:0000256" key="4">
    <source>
        <dbReference type="ARBA" id="ARBA00023175"/>
    </source>
</evidence>
<sequence length="1149" mass="130533">MIEVGATGFFLCPRNSWIPGTVEQWDGKIAAIRPVDQNLYGRETVKVQESSFFSAKDEIMHEDVDDLLNLTVLHDSTLINCLRRRYLNNVIYTNIGAIAVALNPFKFDIPAYTDDKMVLYLAEGDIIEKNLPHSWAVAHNTYFELRNDNCNQCVLVSGESGAGKTEASKIVMKYLAAISCKEGGDIQKEAGRVVGSKINLTSPPLECFGNAKTVRNDNSSRFGKFMRVKFDKDGFLVGAHIVKYLLEKSRIVTAAENERCYHSLYLVCRGNHAEKFGTENDKEFRILTSGNCLHNKEFDTTAEFDEVCKSMVAVGISEAECESMWAVVASVLHLGNVSFVDDGEGSLVNSKSEFSLATAAALLQVEGESLRREFTKTQLFVAGQQIVKLLKPTLALDAKEALMKALYDAQFQWLVDKCNAILDVDVDGNWIGLLDIFGFEMFETNSFEQLCINLANESLQNHYNTYIFERDLEECRSEGIDMSMVAFPDNAPCIHMVSGKGGIFALLDEECSLGKGTDDSFLEKLSVAHQGNPFFQRKILQKSSFTVIHYAGDVTYEVSGFLDKNRDTIKDAFKLIVSQSTNALVSQLLDPSSEAKKMTVATFFKIQLKELMDVLNSTNPHWIRCIKPHPAKKPLMWHGPNVMSQLSSSGVLGTVKIRKAGFPVRLKVGDFLAKFNVLGKSVEEIFATGSLGSAMGQKGSVRVFLKSEAYNKLEHLNKQALRKHTQTVQSFARGVYEMSVIRQIQRLQNGALYERLRVVALRLLALQDVESNARQGVEDGLLRQLREHYQSFEGRSKEIIRIIRQKQLEKQKEDYERRQREEALRLERERIAAQRREAAERRRREEHERMAELQKLHSQVDAASATKAANDLREAEKVRREMEQFILAKSQQFLRERTKKREDDKAKAESVKSRRLLLESTRSRTLEAIAERTEHLQRKGEALKATREFESQQQREEQKLKMTIRRNEAAMKLREEEERREVYYSTQAAIGDARFQFLQELKAQVQRDNCVRHHIQHIEKYEEAIDVDIARSVIPTRTETGEKDVEEIRRLQTRLERRSTEASNRLSSRTETTRVATPRAHMSVDITSSLISRTGVSTSDARKHRDPHLPPPIDRNLLNRLSGSTNQIIATYGTAALPTRPSYSVPWKR</sequence>
<name>A0A0S4JUM6_BODSA</name>
<reference evidence="11" key="1">
    <citation type="submission" date="2015-09" db="EMBL/GenBank/DDBJ databases">
        <authorList>
            <consortium name="Pathogen Informatics"/>
        </authorList>
    </citation>
    <scope>NUCLEOTIDE SEQUENCE [LARGE SCALE GENOMIC DNA]</scope>
    <source>
        <strain evidence="11">Lake Konstanz</strain>
    </source>
</reference>
<feature type="coiled-coil region" evidence="7">
    <location>
        <begin position="805"/>
        <end position="856"/>
    </location>
</feature>
<keyword evidence="1 6" id="KW-0547">Nucleotide-binding</keyword>
<keyword evidence="3 6" id="KW-0518">Myosin</keyword>
<evidence type="ECO:0000256" key="7">
    <source>
        <dbReference type="SAM" id="Coils"/>
    </source>
</evidence>
<keyword evidence="11" id="KW-1185">Reference proteome</keyword>
<feature type="domain" description="Myosin motor" evidence="9">
    <location>
        <begin position="62"/>
        <end position="743"/>
    </location>
</feature>
<dbReference type="GO" id="GO:0005737">
    <property type="term" value="C:cytoplasm"/>
    <property type="evidence" value="ECO:0007669"/>
    <property type="project" value="TreeGrafter"/>
</dbReference>
<evidence type="ECO:0000256" key="5">
    <source>
        <dbReference type="ARBA" id="ARBA00023203"/>
    </source>
</evidence>
<dbReference type="GO" id="GO:0051015">
    <property type="term" value="F:actin filament binding"/>
    <property type="evidence" value="ECO:0007669"/>
    <property type="project" value="TreeGrafter"/>
</dbReference>
<dbReference type="Gene3D" id="3.40.850.10">
    <property type="entry name" value="Kinesin motor domain"/>
    <property type="match status" value="1"/>
</dbReference>
<dbReference type="AlphaFoldDB" id="A0A0S4JUM6"/>
<evidence type="ECO:0000313" key="11">
    <source>
        <dbReference type="Proteomes" id="UP000051952"/>
    </source>
</evidence>
<feature type="region of interest" description="Disordered" evidence="8">
    <location>
        <begin position="1056"/>
        <end position="1075"/>
    </location>
</feature>
<dbReference type="Pfam" id="PF00063">
    <property type="entry name" value="Myosin_head"/>
    <property type="match status" value="1"/>
</dbReference>
<dbReference type="Gene3D" id="1.20.58.530">
    <property type="match status" value="1"/>
</dbReference>
<evidence type="ECO:0000256" key="3">
    <source>
        <dbReference type="ARBA" id="ARBA00023123"/>
    </source>
</evidence>
<feature type="compositionally biased region" description="Polar residues" evidence="8">
    <location>
        <begin position="1061"/>
        <end position="1075"/>
    </location>
</feature>
<dbReference type="InterPro" id="IPR001609">
    <property type="entry name" value="Myosin_head_motor_dom-like"/>
</dbReference>
<dbReference type="PANTHER" id="PTHR13140">
    <property type="entry name" value="MYOSIN"/>
    <property type="match status" value="1"/>
</dbReference>
<gene>
    <name evidence="10" type="ORF">BSAL_44555</name>
</gene>
<dbReference type="PROSITE" id="PS51456">
    <property type="entry name" value="MYOSIN_MOTOR"/>
    <property type="match status" value="1"/>
</dbReference>
<dbReference type="GO" id="GO:0016020">
    <property type="term" value="C:membrane"/>
    <property type="evidence" value="ECO:0007669"/>
    <property type="project" value="TreeGrafter"/>
</dbReference>
<feature type="region of interest" description="Disordered" evidence="8">
    <location>
        <begin position="938"/>
        <end position="958"/>
    </location>
</feature>
<evidence type="ECO:0000259" key="9">
    <source>
        <dbReference type="PROSITE" id="PS51456"/>
    </source>
</evidence>
<dbReference type="InterPro" id="IPR027417">
    <property type="entry name" value="P-loop_NTPase"/>
</dbReference>
<evidence type="ECO:0000256" key="6">
    <source>
        <dbReference type="PROSITE-ProRule" id="PRU00782"/>
    </source>
</evidence>
<dbReference type="InterPro" id="IPR036961">
    <property type="entry name" value="Kinesin_motor_dom_sf"/>
</dbReference>
<protein>
    <submittedName>
        <fullName evidence="10">Myosin heavy chain MYA2, putative</fullName>
    </submittedName>
</protein>
<feature type="region of interest" description="Disordered" evidence="8">
    <location>
        <begin position="1093"/>
        <end position="1115"/>
    </location>
</feature>
<dbReference type="SMART" id="SM00242">
    <property type="entry name" value="MYSc"/>
    <property type="match status" value="1"/>
</dbReference>